<evidence type="ECO:0000256" key="6">
    <source>
        <dbReference type="RuleBase" id="RU004466"/>
    </source>
</evidence>
<dbReference type="EMBL" id="CT573071">
    <property type="protein sequence ID" value="CAJ74596.1"/>
    <property type="molecule type" value="Genomic_DNA"/>
</dbReference>
<name>Q1Q3K6_KUEST</name>
<dbReference type="InterPro" id="IPR033749">
    <property type="entry name" value="Polyprenyl_synt_CS"/>
</dbReference>
<dbReference type="RefSeq" id="WP_164994930.1">
    <property type="nucleotide sequence ID" value="NZ_CP049055.1"/>
</dbReference>
<keyword evidence="4" id="KW-0479">Metal-binding</keyword>
<evidence type="ECO:0000313" key="8">
    <source>
        <dbReference type="EMBL" id="QII11708.1"/>
    </source>
</evidence>
<sequence>MGIEDSIRTYGAKIDDMLRELIPVDEENYLSEPIWYHMNTKGKRVRPAICLITCEALGGNPENALSFALAIEVLHNMFLMHDDIEDGDTVRRDQPTVWVKYGTANAINAGDYLLACAYKSTLASPVAPEKRLKLLEALTLTYGKTVEGQALDINARAAESFTVAAYMKMVELKTGYYLACGMVGGAIVAGASNEVVEKIWMLGKNMGPAFQIRDDLIDLTHGKGRGGVIGSDIKEGKASFLYSYVLQIASGEQKKKLREIMLKPREETTADDIEWVLDVYRRYDAMKYAQDYAENLVQQAYKTINEIPVDDKTIFKEIASFMAQRMS</sequence>
<dbReference type="PANTHER" id="PTHR12001:SF85">
    <property type="entry name" value="SHORT CHAIN ISOPRENYL DIPHOSPHATE SYNTHASE"/>
    <property type="match status" value="1"/>
</dbReference>
<dbReference type="EC" id="2.5.1.29" evidence="7"/>
<dbReference type="SFLD" id="SFLDG01017">
    <property type="entry name" value="Polyprenyl_Transferase_Like"/>
    <property type="match status" value="1"/>
</dbReference>
<reference evidence="7" key="2">
    <citation type="submission" date="2006-01" db="EMBL/GenBank/DDBJ databases">
        <authorList>
            <person name="Genoscope"/>
        </authorList>
    </citation>
    <scope>NUCLEOTIDE SEQUENCE</scope>
</reference>
<keyword evidence="5" id="KW-0460">Magnesium</keyword>
<protein>
    <submittedName>
        <fullName evidence="8">Octaprenyl-diphosphate synthase</fullName>
    </submittedName>
    <submittedName>
        <fullName evidence="7">Similar to geranylgeranyl pyrophosphate (GGPP) synthetase</fullName>
        <ecNumber evidence="7">2.5.1.29</ecNumber>
    </submittedName>
</protein>
<reference evidence="8 9" key="3">
    <citation type="submission" date="2020-02" db="EMBL/GenBank/DDBJ databases">
        <title>Newly sequenced genome of strain CSTR1 showed variability in Candidatus Kuenenia stuttgartiensis genomes.</title>
        <authorList>
            <person name="Ding C."/>
            <person name="Adrian L."/>
        </authorList>
    </citation>
    <scope>NUCLEOTIDE SEQUENCE [LARGE SCALE GENOMIC DNA]</scope>
    <source>
        <strain evidence="8 9">CSTR1</strain>
    </source>
</reference>
<evidence type="ECO:0000313" key="9">
    <source>
        <dbReference type="Proteomes" id="UP000501926"/>
    </source>
</evidence>
<dbReference type="SFLD" id="SFLDS00005">
    <property type="entry name" value="Isoprenoid_Synthase_Type_I"/>
    <property type="match status" value="1"/>
</dbReference>
<dbReference type="EMBL" id="CP049055">
    <property type="protein sequence ID" value="QII11708.1"/>
    <property type="molecule type" value="Genomic_DNA"/>
</dbReference>
<keyword evidence="3 6" id="KW-0808">Transferase</keyword>
<dbReference type="InterPro" id="IPR000092">
    <property type="entry name" value="Polyprenyl_synt"/>
</dbReference>
<evidence type="ECO:0000256" key="4">
    <source>
        <dbReference type="ARBA" id="ARBA00022723"/>
    </source>
</evidence>
<evidence type="ECO:0000313" key="7">
    <source>
        <dbReference type="EMBL" id="CAJ74596.1"/>
    </source>
</evidence>
<evidence type="ECO:0000256" key="5">
    <source>
        <dbReference type="ARBA" id="ARBA00022842"/>
    </source>
</evidence>
<dbReference type="InterPro" id="IPR008949">
    <property type="entry name" value="Isoprenoid_synthase_dom_sf"/>
</dbReference>
<dbReference type="SUPFAM" id="SSF48576">
    <property type="entry name" value="Terpenoid synthases"/>
    <property type="match status" value="1"/>
</dbReference>
<dbReference type="PANTHER" id="PTHR12001">
    <property type="entry name" value="GERANYLGERANYL PYROPHOSPHATE SYNTHASE"/>
    <property type="match status" value="1"/>
</dbReference>
<comment type="similarity">
    <text evidence="2 6">Belongs to the FPP/GGPP synthase family.</text>
</comment>
<dbReference type="AlphaFoldDB" id="Q1Q3K6"/>
<evidence type="ECO:0000256" key="3">
    <source>
        <dbReference type="ARBA" id="ARBA00022679"/>
    </source>
</evidence>
<dbReference type="GO" id="GO:0008299">
    <property type="term" value="P:isoprenoid biosynthetic process"/>
    <property type="evidence" value="ECO:0007669"/>
    <property type="project" value="InterPro"/>
</dbReference>
<dbReference type="PROSITE" id="PS00444">
    <property type="entry name" value="POLYPRENYL_SYNTHASE_2"/>
    <property type="match status" value="1"/>
</dbReference>
<dbReference type="Proteomes" id="UP000501926">
    <property type="component" value="Chromosome"/>
</dbReference>
<reference evidence="7" key="1">
    <citation type="journal article" date="2006" name="Nature">
        <title>Deciphering the evolution and metabolism of an anammox bacterium from a community genome.</title>
        <authorList>
            <person name="Strous M."/>
            <person name="Pelletier E."/>
            <person name="Mangenot S."/>
            <person name="Rattei T."/>
            <person name="Lehner A."/>
            <person name="Taylor M.W."/>
            <person name="Horn M."/>
            <person name="Daims H."/>
            <person name="Bartol-Mavel D."/>
            <person name="Wincker P."/>
            <person name="Barbe V."/>
            <person name="Fonknechten N."/>
            <person name="Vallenet D."/>
            <person name="Segurens B."/>
            <person name="Schenowitz-Truong C."/>
            <person name="Medigue C."/>
            <person name="Collingro A."/>
            <person name="Snel B."/>
            <person name="Dutilh B.E."/>
            <person name="OpDenCamp H.J.M."/>
            <person name="vanDerDrift C."/>
            <person name="Cirpus I."/>
            <person name="vanDePas-Schoonen K.T."/>
            <person name="Harhangi H.R."/>
            <person name="vanNiftrik L."/>
            <person name="Schmid M."/>
            <person name="Keltjens J."/>
            <person name="vanDeVossenberg J."/>
            <person name="Kartal B."/>
            <person name="Meier H."/>
            <person name="Frishman D."/>
            <person name="Huynen M.A."/>
            <person name="Mewes H."/>
            <person name="Weissenbach J."/>
            <person name="Jetten M.S.M."/>
            <person name="Wagner M."/>
            <person name="LePaslier D."/>
        </authorList>
    </citation>
    <scope>NUCLEOTIDE SEQUENCE</scope>
</reference>
<comment type="cofactor">
    <cofactor evidence="1">
        <name>Mg(2+)</name>
        <dbReference type="ChEBI" id="CHEBI:18420"/>
    </cofactor>
</comment>
<dbReference type="GO" id="GO:0004311">
    <property type="term" value="F:geranylgeranyl diphosphate synthase activity"/>
    <property type="evidence" value="ECO:0007669"/>
    <property type="project" value="UniProtKB-EC"/>
</dbReference>
<evidence type="ECO:0000256" key="1">
    <source>
        <dbReference type="ARBA" id="ARBA00001946"/>
    </source>
</evidence>
<dbReference type="GO" id="GO:0046872">
    <property type="term" value="F:metal ion binding"/>
    <property type="evidence" value="ECO:0007669"/>
    <property type="project" value="UniProtKB-KW"/>
</dbReference>
<dbReference type="Pfam" id="PF00348">
    <property type="entry name" value="polyprenyl_synt"/>
    <property type="match status" value="1"/>
</dbReference>
<accession>Q1Q3K6</accession>
<evidence type="ECO:0000256" key="2">
    <source>
        <dbReference type="ARBA" id="ARBA00006706"/>
    </source>
</evidence>
<organism evidence="7">
    <name type="scientific">Kuenenia stuttgartiensis</name>
    <dbReference type="NCBI Taxonomy" id="174633"/>
    <lineage>
        <taxon>Bacteria</taxon>
        <taxon>Pseudomonadati</taxon>
        <taxon>Planctomycetota</taxon>
        <taxon>Candidatus Brocadiia</taxon>
        <taxon>Candidatus Brocadiales</taxon>
        <taxon>Candidatus Brocadiaceae</taxon>
        <taxon>Candidatus Kuenenia</taxon>
    </lineage>
</organism>
<gene>
    <name evidence="7" type="primary">crtE</name>
    <name evidence="8" type="ORF">KsCSTR_23290</name>
    <name evidence="7" type="ORF">kuste3833</name>
</gene>
<proteinExistence type="inferred from homology"/>
<dbReference type="CDD" id="cd00685">
    <property type="entry name" value="Trans_IPPS_HT"/>
    <property type="match status" value="1"/>
</dbReference>
<dbReference type="Gene3D" id="1.10.600.10">
    <property type="entry name" value="Farnesyl Diphosphate Synthase"/>
    <property type="match status" value="1"/>
</dbReference>